<proteinExistence type="predicted"/>
<evidence type="ECO:0000256" key="1">
    <source>
        <dbReference type="SAM" id="MobiDB-lite"/>
    </source>
</evidence>
<feature type="region of interest" description="Disordered" evidence="1">
    <location>
        <begin position="17"/>
        <end position="50"/>
    </location>
</feature>
<dbReference type="AlphaFoldDB" id="A0AA86S022"/>
<dbReference type="Proteomes" id="UP001189624">
    <property type="component" value="Chromosome 1"/>
</dbReference>
<reference evidence="2" key="1">
    <citation type="submission" date="2023-10" db="EMBL/GenBank/DDBJ databases">
        <authorList>
            <person name="Domelevo Entfellner J.-B."/>
        </authorList>
    </citation>
    <scope>NUCLEOTIDE SEQUENCE</scope>
</reference>
<sequence length="90" mass="10314">MKKRTVSFQKKFDGQEFDDVGVVVTDDDDDDDDDDEEEEEEEEEEEGDGVEVVGVVRIDSSGKPHQSQNRLLCLPLEIISFFHGKRGRRL</sequence>
<evidence type="ECO:0000313" key="2">
    <source>
        <dbReference type="EMBL" id="CAJ1909554.1"/>
    </source>
</evidence>
<organism evidence="2 3">
    <name type="scientific">Sphenostylis stenocarpa</name>
    <dbReference type="NCBI Taxonomy" id="92480"/>
    <lineage>
        <taxon>Eukaryota</taxon>
        <taxon>Viridiplantae</taxon>
        <taxon>Streptophyta</taxon>
        <taxon>Embryophyta</taxon>
        <taxon>Tracheophyta</taxon>
        <taxon>Spermatophyta</taxon>
        <taxon>Magnoliopsida</taxon>
        <taxon>eudicotyledons</taxon>
        <taxon>Gunneridae</taxon>
        <taxon>Pentapetalae</taxon>
        <taxon>rosids</taxon>
        <taxon>fabids</taxon>
        <taxon>Fabales</taxon>
        <taxon>Fabaceae</taxon>
        <taxon>Papilionoideae</taxon>
        <taxon>50 kb inversion clade</taxon>
        <taxon>NPAAA clade</taxon>
        <taxon>indigoferoid/millettioid clade</taxon>
        <taxon>Phaseoleae</taxon>
        <taxon>Sphenostylis</taxon>
    </lineage>
</organism>
<dbReference type="EMBL" id="OY731398">
    <property type="protein sequence ID" value="CAJ1909554.1"/>
    <property type="molecule type" value="Genomic_DNA"/>
</dbReference>
<gene>
    <name evidence="2" type="ORF">AYBTSS11_LOCUS3402</name>
</gene>
<evidence type="ECO:0000313" key="3">
    <source>
        <dbReference type="Proteomes" id="UP001189624"/>
    </source>
</evidence>
<name>A0AA86S022_9FABA</name>
<protein>
    <submittedName>
        <fullName evidence="2">Uncharacterized protein</fullName>
    </submittedName>
</protein>
<feature type="compositionally biased region" description="Acidic residues" evidence="1">
    <location>
        <begin position="17"/>
        <end position="49"/>
    </location>
</feature>
<accession>A0AA86S022</accession>
<dbReference type="Gramene" id="rna-AYBTSS11_LOCUS3402">
    <property type="protein sequence ID" value="CAJ1909554.1"/>
    <property type="gene ID" value="gene-AYBTSS11_LOCUS3402"/>
</dbReference>
<keyword evidence="3" id="KW-1185">Reference proteome</keyword>